<keyword evidence="2" id="KW-1185">Reference proteome</keyword>
<gene>
    <name evidence="1" type="ORF">PVAR5_1509</name>
</gene>
<sequence length="111" mass="12829">MGCLSLVLFFRDSYERGKKLLTLGLWKKNLDETLSFVKPEHYDDVEMFPDRLVQSDDLVYGLIDALKSGPGDILRKAGDWELELSKWRGQGVIGFILLLKWRIKFEPEIPA</sequence>
<evidence type="ECO:0000313" key="1">
    <source>
        <dbReference type="EMBL" id="GAD92912.1"/>
    </source>
</evidence>
<proteinExistence type="predicted"/>
<dbReference type="Proteomes" id="UP000018001">
    <property type="component" value="Unassembled WGS sequence"/>
</dbReference>
<reference evidence="2" key="1">
    <citation type="journal article" date="2014" name="Genome Announc.">
        <title>Draft genome sequence of the formaldehyde-resistant fungus Byssochlamys spectabilis No. 5 (anamorph Paecilomyces variotii No. 5) (NBRC109023).</title>
        <authorList>
            <person name="Oka T."/>
            <person name="Ekino K."/>
            <person name="Fukuda K."/>
            <person name="Nomura Y."/>
        </authorList>
    </citation>
    <scope>NUCLEOTIDE SEQUENCE [LARGE SCALE GENOMIC DNA]</scope>
    <source>
        <strain evidence="2">No. 5 / NBRC 109023</strain>
    </source>
</reference>
<name>V5FWC0_BYSSN</name>
<evidence type="ECO:0000313" key="2">
    <source>
        <dbReference type="Proteomes" id="UP000018001"/>
    </source>
</evidence>
<dbReference type="InParanoid" id="V5FWC0"/>
<dbReference type="AlphaFoldDB" id="V5FWC0"/>
<accession>V5FWC0</accession>
<dbReference type="HOGENOM" id="CLU_2158023_0_0_1"/>
<dbReference type="EMBL" id="BAUL01000041">
    <property type="protein sequence ID" value="GAD92912.1"/>
    <property type="molecule type" value="Genomic_DNA"/>
</dbReference>
<organism evidence="1 2">
    <name type="scientific">Byssochlamys spectabilis (strain No. 5 / NBRC 109023)</name>
    <name type="common">Paecilomyces variotii</name>
    <dbReference type="NCBI Taxonomy" id="1356009"/>
    <lineage>
        <taxon>Eukaryota</taxon>
        <taxon>Fungi</taxon>
        <taxon>Dikarya</taxon>
        <taxon>Ascomycota</taxon>
        <taxon>Pezizomycotina</taxon>
        <taxon>Eurotiomycetes</taxon>
        <taxon>Eurotiomycetidae</taxon>
        <taxon>Eurotiales</taxon>
        <taxon>Thermoascaceae</taxon>
        <taxon>Paecilomyces</taxon>
    </lineage>
</organism>
<comment type="caution">
    <text evidence="1">The sequence shown here is derived from an EMBL/GenBank/DDBJ whole genome shotgun (WGS) entry which is preliminary data.</text>
</comment>
<protein>
    <submittedName>
        <fullName evidence="1">Uncharacterized protein</fullName>
    </submittedName>
</protein>